<dbReference type="OrthoDB" id="5402392at2759"/>
<proteinExistence type="predicted"/>
<evidence type="ECO:0000256" key="1">
    <source>
        <dbReference type="SAM" id="MobiDB-lite"/>
    </source>
</evidence>
<feature type="compositionally biased region" description="Low complexity" evidence="1">
    <location>
        <begin position="307"/>
        <end position="318"/>
    </location>
</feature>
<dbReference type="AlphaFoldDB" id="A0A074YRV3"/>
<feature type="region of interest" description="Disordered" evidence="1">
    <location>
        <begin position="161"/>
        <end position="181"/>
    </location>
</feature>
<accession>A0A074YRV3</accession>
<name>A0A074YRV3_AURSE</name>
<feature type="region of interest" description="Disordered" evidence="1">
    <location>
        <begin position="242"/>
        <end position="261"/>
    </location>
</feature>
<protein>
    <submittedName>
        <fullName evidence="2">Uncharacterized protein</fullName>
    </submittedName>
</protein>
<gene>
    <name evidence="2" type="ORF">AUEXF2481DRAFT_1725</name>
</gene>
<keyword evidence="3" id="KW-1185">Reference proteome</keyword>
<organism evidence="2 3">
    <name type="scientific">Aureobasidium subglaciale (strain EXF-2481)</name>
    <name type="common">Aureobasidium pullulans var. subglaciale</name>
    <dbReference type="NCBI Taxonomy" id="1043005"/>
    <lineage>
        <taxon>Eukaryota</taxon>
        <taxon>Fungi</taxon>
        <taxon>Dikarya</taxon>
        <taxon>Ascomycota</taxon>
        <taxon>Pezizomycotina</taxon>
        <taxon>Dothideomycetes</taxon>
        <taxon>Dothideomycetidae</taxon>
        <taxon>Dothideales</taxon>
        <taxon>Saccotheciaceae</taxon>
        <taxon>Aureobasidium</taxon>
    </lineage>
</organism>
<reference evidence="2 3" key="1">
    <citation type="journal article" date="2014" name="BMC Genomics">
        <title>Genome sequencing of four Aureobasidium pullulans varieties: biotechnological potential, stress tolerance, and description of new species.</title>
        <authorList>
            <person name="Gostin Ar C."/>
            <person name="Ohm R.A."/>
            <person name="Kogej T."/>
            <person name="Sonjak S."/>
            <person name="Turk M."/>
            <person name="Zajc J."/>
            <person name="Zalar P."/>
            <person name="Grube M."/>
            <person name="Sun H."/>
            <person name="Han J."/>
            <person name="Sharma A."/>
            <person name="Chiniquy J."/>
            <person name="Ngan C.Y."/>
            <person name="Lipzen A."/>
            <person name="Barry K."/>
            <person name="Grigoriev I.V."/>
            <person name="Gunde-Cimerman N."/>
        </authorList>
    </citation>
    <scope>NUCLEOTIDE SEQUENCE [LARGE SCALE GENOMIC DNA]</scope>
    <source>
        <strain evidence="2 3">EXF-2481</strain>
    </source>
</reference>
<dbReference type="EMBL" id="KL584751">
    <property type="protein sequence ID" value="KEQ98894.1"/>
    <property type="molecule type" value="Genomic_DNA"/>
</dbReference>
<dbReference type="GeneID" id="25362263"/>
<sequence length="424" mass="47167">MPDLVEQCPLPELAEALGPYIRSREEVNKIRRGIDSLLTQFVHDENVPISKATLSVAETSAQSAINIPFNGVRRAFMQALIARQKAQSQYDALKAELGLLQSPVDKRETTKMKDSPVADTVALIRQRQRRDKLLVIDKALDNLEKARHSSRYADPSELLNGMQAQIPPPHTQQSQDESLAEAQSHIFELQKAVLRAQSNIQSKPHINHAKDTNLEDWKRAYALRRARDDLIAWIEGELAKLSEDEDHTDPDLEITADTGAEESLEDIKTTLQNPYDKYINSRQHLLRVLSPDSQAKPGGIEPVPDGQQSANSDAQSSNTGLASRILPFIEILRSTAQDEAALMQHTSYLRRQVTAVSAETEQLLVRLSDESHMVRPGTSHTASWAEAAKNARIRDADIVNPHLDIGETSIGSVREILASAQMSR</sequence>
<dbReference type="InParanoid" id="A0A074YRV3"/>
<dbReference type="RefSeq" id="XP_013347180.1">
    <property type="nucleotide sequence ID" value="XM_013491726.1"/>
</dbReference>
<evidence type="ECO:0000313" key="2">
    <source>
        <dbReference type="EMBL" id="KEQ98894.1"/>
    </source>
</evidence>
<feature type="compositionally biased region" description="Acidic residues" evidence="1">
    <location>
        <begin position="243"/>
        <end position="261"/>
    </location>
</feature>
<evidence type="ECO:0000313" key="3">
    <source>
        <dbReference type="Proteomes" id="UP000030641"/>
    </source>
</evidence>
<feature type="region of interest" description="Disordered" evidence="1">
    <location>
        <begin position="292"/>
        <end position="318"/>
    </location>
</feature>
<dbReference type="Proteomes" id="UP000030641">
    <property type="component" value="Unassembled WGS sequence"/>
</dbReference>
<dbReference type="HOGENOM" id="CLU_053358_0_0_1"/>
<dbReference type="OMA" id="QPRFKHA"/>